<dbReference type="EMBL" id="BSTJ01000013">
    <property type="protein sequence ID" value="GLY80045.1"/>
    <property type="molecule type" value="Genomic_DNA"/>
</dbReference>
<dbReference type="Proteomes" id="UP001165135">
    <property type="component" value="Unassembled WGS sequence"/>
</dbReference>
<sequence>MNMSAREQVDQLAEIVGWTGGGHGGIDWEVVEKSLGLPVPQDFKELINRFPPGRFQGAIRLSVPDDHGNGTELTGGLKFVLEDMRQWRQDEPERFPFPLYPEKGGVVPWACGSHGETFFWLAGGPDPDKWQVVGCEFSEMRWEIFPMSATQFITGYVTGSLNSTLFAVSGIERPSFEPFNFDDDVDDEEVEEGGPEFSLPEPILSLWPPSNEASSLISAVGRARRRKFAWNGVESRLSVRLPSDYKELMDALGAGSFRDLHVPAPNWPNPDYDLFSLIRNTREAAHAEKLIPWGWTDDGLTFVWDAGAGDPDGWNVYLAQPGFLAYRLLLTQDRRLSMTGVVARYVADPLSIAPNVVNPLTKTVVDPRTPAALPPFTPAPE</sequence>
<dbReference type="SUPFAM" id="SSF160631">
    <property type="entry name" value="SMI1/KNR4-like"/>
    <property type="match status" value="2"/>
</dbReference>
<dbReference type="Pfam" id="PF14568">
    <property type="entry name" value="SUKH_6"/>
    <property type="match status" value="1"/>
</dbReference>
<evidence type="ECO:0008006" key="3">
    <source>
        <dbReference type="Google" id="ProtNLM"/>
    </source>
</evidence>
<proteinExistence type="predicted"/>
<organism evidence="1 2">
    <name type="scientific">Actinoallomurus iriomotensis</name>
    <dbReference type="NCBI Taxonomy" id="478107"/>
    <lineage>
        <taxon>Bacteria</taxon>
        <taxon>Bacillati</taxon>
        <taxon>Actinomycetota</taxon>
        <taxon>Actinomycetes</taxon>
        <taxon>Streptosporangiales</taxon>
        <taxon>Thermomonosporaceae</taxon>
        <taxon>Actinoallomurus</taxon>
    </lineage>
</organism>
<evidence type="ECO:0000313" key="2">
    <source>
        <dbReference type="Proteomes" id="UP001165135"/>
    </source>
</evidence>
<gene>
    <name evidence="1" type="ORF">Airi01_083120</name>
</gene>
<dbReference type="InterPro" id="IPR037883">
    <property type="entry name" value="Knr4/Smi1-like_sf"/>
</dbReference>
<accession>A0A9W6VTS4</accession>
<dbReference type="Gene3D" id="3.40.1580.10">
    <property type="entry name" value="SMI1/KNR4-like"/>
    <property type="match status" value="1"/>
</dbReference>
<name>A0A9W6VTS4_9ACTN</name>
<comment type="caution">
    <text evidence="1">The sequence shown here is derived from an EMBL/GenBank/DDBJ whole genome shotgun (WGS) entry which is preliminary data.</text>
</comment>
<reference evidence="1" key="1">
    <citation type="submission" date="2023-03" db="EMBL/GenBank/DDBJ databases">
        <title>Actinoallomurus iriomotensis NBRC 103681.</title>
        <authorList>
            <person name="Ichikawa N."/>
            <person name="Sato H."/>
            <person name="Tonouchi N."/>
        </authorList>
    </citation>
    <scope>NUCLEOTIDE SEQUENCE</scope>
    <source>
        <strain evidence="1">NBRC 103681</strain>
    </source>
</reference>
<dbReference type="AlphaFoldDB" id="A0A9W6VTS4"/>
<dbReference type="RefSeq" id="WP_285632457.1">
    <property type="nucleotide sequence ID" value="NZ_BSTJ01000013.1"/>
</dbReference>
<protein>
    <recommendedName>
        <fullName evidence="3">Knr4/Smi1-like domain-containing protein</fullName>
    </recommendedName>
</protein>
<evidence type="ECO:0000313" key="1">
    <source>
        <dbReference type="EMBL" id="GLY80045.1"/>
    </source>
</evidence>